<evidence type="ECO:0000313" key="2">
    <source>
        <dbReference type="EMBL" id="VYU40100.1"/>
    </source>
</evidence>
<accession>A0A6N3EGB5</accession>
<feature type="compositionally biased region" description="Pro residues" evidence="1">
    <location>
        <begin position="316"/>
        <end position="325"/>
    </location>
</feature>
<evidence type="ECO:0000256" key="1">
    <source>
        <dbReference type="SAM" id="MobiDB-lite"/>
    </source>
</evidence>
<name>A0A6N3EGB5_9ACTN</name>
<feature type="region of interest" description="Disordered" evidence="1">
    <location>
        <begin position="299"/>
        <end position="325"/>
    </location>
</feature>
<proteinExistence type="predicted"/>
<gene>
    <name evidence="2" type="ORF">CALFYP39_00041</name>
</gene>
<sequence>MTKKKSESILVPLMSAYDARRIYDPIPLKTSVGKMTVTRDDAFPKTIRFENIVAFGDEATIESKVYETLTVFLGNTSPAGFVVNVEYDQDHLMPILEGEKYVKDNKGLPYGFDAEQLELPILACALKTYGVTIDMPAEILCFGKIFRRKRKSHISGYPLESKGLNIKFMPDRRVTEVSYEEHEIVDHLAGLQRLEVFSPVYAEELLGPADGNVVTVQERVELVLGAGSSPDFIRKMNEAGFISDGVPAEYRVAILKKAREVFDSDLEIWDQRVAPMLKEHLDVNEPWVVGDFYGNPRKAELERESESQERVDPAPVRVPPVFWPE</sequence>
<reference evidence="2" key="1">
    <citation type="submission" date="2019-11" db="EMBL/GenBank/DDBJ databases">
        <authorList>
            <person name="Feng L."/>
        </authorList>
    </citation>
    <scope>NUCLEOTIDE SEQUENCE</scope>
    <source>
        <strain evidence="2">CaerofaciensLFYP39</strain>
    </source>
</reference>
<dbReference type="RefSeq" id="WP_156600883.1">
    <property type="nucleotide sequence ID" value="NZ_CACRTW010000055.1"/>
</dbReference>
<dbReference type="AlphaFoldDB" id="A0A6N3EGB5"/>
<dbReference type="EMBL" id="CACRTW010000055">
    <property type="protein sequence ID" value="VYU40100.1"/>
    <property type="molecule type" value="Genomic_DNA"/>
</dbReference>
<organism evidence="2">
    <name type="scientific">Collinsella aerofaciens</name>
    <dbReference type="NCBI Taxonomy" id="74426"/>
    <lineage>
        <taxon>Bacteria</taxon>
        <taxon>Bacillati</taxon>
        <taxon>Actinomycetota</taxon>
        <taxon>Coriobacteriia</taxon>
        <taxon>Coriobacteriales</taxon>
        <taxon>Coriobacteriaceae</taxon>
        <taxon>Collinsella</taxon>
    </lineage>
</organism>
<feature type="compositionally biased region" description="Basic and acidic residues" evidence="1">
    <location>
        <begin position="299"/>
        <end position="312"/>
    </location>
</feature>
<protein>
    <submittedName>
        <fullName evidence="2">Uncharacterized protein</fullName>
    </submittedName>
</protein>